<keyword evidence="1" id="KW-0812">Transmembrane</keyword>
<evidence type="ECO:0000313" key="2">
    <source>
        <dbReference type="EMBL" id="MBA4660019.1"/>
    </source>
</evidence>
<dbReference type="AlphaFoldDB" id="A0A7C9A5R0"/>
<organism evidence="2">
    <name type="scientific">Opuntia streptacantha</name>
    <name type="common">Prickly pear cactus</name>
    <name type="synonym">Opuntia cardona</name>
    <dbReference type="NCBI Taxonomy" id="393608"/>
    <lineage>
        <taxon>Eukaryota</taxon>
        <taxon>Viridiplantae</taxon>
        <taxon>Streptophyta</taxon>
        <taxon>Embryophyta</taxon>
        <taxon>Tracheophyta</taxon>
        <taxon>Spermatophyta</taxon>
        <taxon>Magnoliopsida</taxon>
        <taxon>eudicotyledons</taxon>
        <taxon>Gunneridae</taxon>
        <taxon>Pentapetalae</taxon>
        <taxon>Caryophyllales</taxon>
        <taxon>Cactineae</taxon>
        <taxon>Cactaceae</taxon>
        <taxon>Opuntioideae</taxon>
        <taxon>Opuntia</taxon>
    </lineage>
</organism>
<reference evidence="2" key="2">
    <citation type="submission" date="2020-07" db="EMBL/GenBank/DDBJ databases">
        <authorList>
            <person name="Vera ALvarez R."/>
            <person name="Arias-Moreno D.M."/>
            <person name="Jimenez-Jacinto V."/>
            <person name="Jimenez-Bremont J.F."/>
            <person name="Swaminathan K."/>
            <person name="Moose S.P."/>
            <person name="Guerrero-Gonzalez M.L."/>
            <person name="Marino-Ramirez L."/>
            <person name="Landsman D."/>
            <person name="Rodriguez-Kessler M."/>
            <person name="Delgado-Sanchez P."/>
        </authorList>
    </citation>
    <scope>NUCLEOTIDE SEQUENCE</scope>
    <source>
        <tissue evidence="2">Cladode</tissue>
    </source>
</reference>
<evidence type="ECO:0000256" key="1">
    <source>
        <dbReference type="SAM" id="Phobius"/>
    </source>
</evidence>
<dbReference type="EMBL" id="GISG01205849">
    <property type="protein sequence ID" value="MBA4660019.1"/>
    <property type="molecule type" value="Transcribed_RNA"/>
</dbReference>
<reference evidence="2" key="1">
    <citation type="journal article" date="2013" name="J. Plant Res.">
        <title>Effect of fungi and light on seed germination of three Opuntia species from semiarid lands of central Mexico.</title>
        <authorList>
            <person name="Delgado-Sanchez P."/>
            <person name="Jimenez-Bremont J.F."/>
            <person name="Guerrero-Gonzalez Mde L."/>
            <person name="Flores J."/>
        </authorList>
    </citation>
    <scope>NUCLEOTIDE SEQUENCE</scope>
    <source>
        <tissue evidence="2">Cladode</tissue>
    </source>
</reference>
<keyword evidence="1" id="KW-0472">Membrane</keyword>
<accession>A0A7C9A5R0</accession>
<sequence>MQSIIQRTITHLVTSSSTFKTSIVTSSTSSMMHPIAPIYYHFPRRTFSISQTMVFIFFSFINTIRLIPIKSPLLSIMIDILRIINLVTPPAIIRMVRLNTTISS</sequence>
<protein>
    <submittedName>
        <fullName evidence="2">Uncharacterized protein</fullName>
    </submittedName>
</protein>
<proteinExistence type="predicted"/>
<feature type="transmembrane region" description="Helical" evidence="1">
    <location>
        <begin position="47"/>
        <end position="67"/>
    </location>
</feature>
<name>A0A7C9A5R0_OPUST</name>
<keyword evidence="1" id="KW-1133">Transmembrane helix</keyword>